<dbReference type="Proteomes" id="UP000033101">
    <property type="component" value="Chromosome"/>
</dbReference>
<sequence length="440" mass="50369">MGLRPANRLSSEQSPKSKLFLLKININTEDKHRYNSRLKSQLRVFFMIDKKVLISGGGIAGLTLGILLKEKGWEPLVIERDTAVRTEGYMMGFFGTGWDVADRMGLLSDIKKVHYPIDYLEYVDWNGDPHFPAVPIERVRKAFRGKFAFLRRPDLEFILFNRALASGVRIRFGTTIQSIKEEENGLQVVFNDGTMSAFQLLFGADGVHSNVRELIFGPESQFARYLGYYVAAFHTPNHDYCIGRSLEIYEEPGRIAWFYPLDANCMDAVYIFRHDNVGYLPHEKRLAFVQEQFDGADWIAEDTLKKVSSSKPIYFDAMEQIVMPDWYKGRIALLGDACGCLTLTAVQGSHMAMAGAYVITQELERYSGDYQSAFTTYQQFLKPFVDRKQNDAIRFAGQLVPSSRTKMVFRYPLIRLIFNKFFLSHFLNLLGAKSILVNYS</sequence>
<dbReference type="SUPFAM" id="SSF51905">
    <property type="entry name" value="FAD/NAD(P)-binding domain"/>
    <property type="match status" value="1"/>
</dbReference>
<dbReference type="Pfam" id="PF01494">
    <property type="entry name" value="FAD_binding_3"/>
    <property type="match status" value="1"/>
</dbReference>
<evidence type="ECO:0000259" key="1">
    <source>
        <dbReference type="Pfam" id="PF01494"/>
    </source>
</evidence>
<keyword evidence="3" id="KW-1185">Reference proteome</keyword>
<name>A0A0E3SES2_9EURY</name>
<accession>A0A0E3SES2</accession>
<evidence type="ECO:0000313" key="3">
    <source>
        <dbReference type="Proteomes" id="UP000033101"/>
    </source>
</evidence>
<organism evidence="2 3">
    <name type="scientific">Methanosarcina horonobensis HB-1 = JCM 15518</name>
    <dbReference type="NCBI Taxonomy" id="1434110"/>
    <lineage>
        <taxon>Archaea</taxon>
        <taxon>Methanobacteriati</taxon>
        <taxon>Methanobacteriota</taxon>
        <taxon>Stenosarchaea group</taxon>
        <taxon>Methanomicrobia</taxon>
        <taxon>Methanosarcinales</taxon>
        <taxon>Methanosarcinaceae</taxon>
        <taxon>Methanosarcina</taxon>
    </lineage>
</organism>
<dbReference type="InterPro" id="IPR051704">
    <property type="entry name" value="FAD_aromatic-hydroxylase"/>
</dbReference>
<dbReference type="PRINTS" id="PR00420">
    <property type="entry name" value="RNGMNOXGNASE"/>
</dbReference>
<feature type="domain" description="FAD-binding" evidence="1">
    <location>
        <begin position="51"/>
        <end position="363"/>
    </location>
</feature>
<dbReference type="InterPro" id="IPR002938">
    <property type="entry name" value="FAD-bd"/>
</dbReference>
<dbReference type="PANTHER" id="PTHR46865:SF8">
    <property type="entry name" value="POSSIBLE OXIDOREDUCTASE"/>
    <property type="match status" value="1"/>
</dbReference>
<dbReference type="KEGG" id="mhor:MSHOH_3008"/>
<dbReference type="HOGENOM" id="CLU_009665_1_0_2"/>
<dbReference type="Gene3D" id="3.50.50.60">
    <property type="entry name" value="FAD/NAD(P)-binding domain"/>
    <property type="match status" value="1"/>
</dbReference>
<dbReference type="AlphaFoldDB" id="A0A0E3SES2"/>
<protein>
    <recommendedName>
        <fullName evidence="1">FAD-binding domain-containing protein</fullName>
    </recommendedName>
</protein>
<dbReference type="InterPro" id="IPR036188">
    <property type="entry name" value="FAD/NAD-bd_sf"/>
</dbReference>
<proteinExistence type="predicted"/>
<gene>
    <name evidence="2" type="ORF">MSHOH_3008</name>
</gene>
<evidence type="ECO:0000313" key="2">
    <source>
        <dbReference type="EMBL" id="AKB79491.1"/>
    </source>
</evidence>
<dbReference type="EMBL" id="CP009516">
    <property type="protein sequence ID" value="AKB79491.1"/>
    <property type="molecule type" value="Genomic_DNA"/>
</dbReference>
<reference evidence="2 3" key="1">
    <citation type="submission" date="2014-07" db="EMBL/GenBank/DDBJ databases">
        <title>Methanogenic archaea and the global carbon cycle.</title>
        <authorList>
            <person name="Henriksen J.R."/>
            <person name="Luke J."/>
            <person name="Reinhart S."/>
            <person name="Benedict M.N."/>
            <person name="Youngblut N.D."/>
            <person name="Metcalf M.E."/>
            <person name="Whitaker R.J."/>
            <person name="Metcalf W.W."/>
        </authorList>
    </citation>
    <scope>NUCLEOTIDE SEQUENCE [LARGE SCALE GENOMIC DNA]</scope>
    <source>
        <strain evidence="2 3">HB-1</strain>
    </source>
</reference>
<dbReference type="PANTHER" id="PTHR46865">
    <property type="entry name" value="OXIDOREDUCTASE-RELATED"/>
    <property type="match status" value="1"/>
</dbReference>
<dbReference type="GO" id="GO:0071949">
    <property type="term" value="F:FAD binding"/>
    <property type="evidence" value="ECO:0007669"/>
    <property type="project" value="InterPro"/>
</dbReference>
<dbReference type="PATRIC" id="fig|1434110.4.peg.3875"/>
<dbReference type="Gene3D" id="3.30.9.10">
    <property type="entry name" value="D-Amino Acid Oxidase, subunit A, domain 2"/>
    <property type="match status" value="1"/>
</dbReference>